<proteinExistence type="predicted"/>
<gene>
    <name evidence="2" type="ORF">RNC47_00550</name>
</gene>
<feature type="compositionally biased region" description="Basic residues" evidence="1">
    <location>
        <begin position="1"/>
        <end position="10"/>
    </location>
</feature>
<dbReference type="Proteomes" id="UP001183420">
    <property type="component" value="Unassembled WGS sequence"/>
</dbReference>
<reference evidence="3" key="1">
    <citation type="submission" date="2023-07" db="EMBL/GenBank/DDBJ databases">
        <title>30 novel species of actinomycetes from the DSMZ collection.</title>
        <authorList>
            <person name="Nouioui I."/>
        </authorList>
    </citation>
    <scope>NUCLEOTIDE SEQUENCE [LARGE SCALE GENOMIC DNA]</scope>
    <source>
        <strain evidence="3">DSM 44918</strain>
    </source>
</reference>
<sequence length="311" mass="32372">MAHTGKRVRAGGRGGRAGRRQGTVPAARWREAAGTVAVVADEAGFALLRRRCPTLGFADHAGYLRATEALLRSLAGRHGHTSVALFDPAAFADYCEREGLAPDSPASRARYTAEVAARGATVPYAGQPMDRLLPELRAERHRRDTWELGGDLLAAAGGCADCGAPQARCAFRRAAGLLAEVLERVGPGSHHLVATSLPDTAPLAAALTVEIGAGGELRVAEPAALALCTVLAVCLATGDPGGLVLRSTPTGPGPQEVRGWSLRDRRARPLTASEVFAAYCTDGATGEPVPPEPGVSYLAAPELPPAECLRW</sequence>
<feature type="region of interest" description="Disordered" evidence="1">
    <location>
        <begin position="1"/>
        <end position="25"/>
    </location>
</feature>
<dbReference type="RefSeq" id="WP_311594551.1">
    <property type="nucleotide sequence ID" value="NZ_JAVREM010000001.1"/>
</dbReference>
<keyword evidence="3" id="KW-1185">Reference proteome</keyword>
<name>A0ABU2LGV7_9ACTN</name>
<evidence type="ECO:0000256" key="1">
    <source>
        <dbReference type="SAM" id="MobiDB-lite"/>
    </source>
</evidence>
<organism evidence="2 3">
    <name type="scientific">Streptomyces millisiae</name>
    <dbReference type="NCBI Taxonomy" id="3075542"/>
    <lineage>
        <taxon>Bacteria</taxon>
        <taxon>Bacillati</taxon>
        <taxon>Actinomycetota</taxon>
        <taxon>Actinomycetes</taxon>
        <taxon>Kitasatosporales</taxon>
        <taxon>Streptomycetaceae</taxon>
        <taxon>Streptomyces</taxon>
    </lineage>
</organism>
<accession>A0ABU2LGV7</accession>
<evidence type="ECO:0000313" key="3">
    <source>
        <dbReference type="Proteomes" id="UP001183420"/>
    </source>
</evidence>
<protein>
    <submittedName>
        <fullName evidence="2">Uncharacterized protein</fullName>
    </submittedName>
</protein>
<comment type="caution">
    <text evidence="2">The sequence shown here is derived from an EMBL/GenBank/DDBJ whole genome shotgun (WGS) entry which is preliminary data.</text>
</comment>
<dbReference type="EMBL" id="JAVREM010000001">
    <property type="protein sequence ID" value="MDT0316819.1"/>
    <property type="molecule type" value="Genomic_DNA"/>
</dbReference>
<evidence type="ECO:0000313" key="2">
    <source>
        <dbReference type="EMBL" id="MDT0316819.1"/>
    </source>
</evidence>